<dbReference type="Proteomes" id="UP000001542">
    <property type="component" value="Unassembled WGS sequence"/>
</dbReference>
<keyword evidence="2" id="KW-1185">Reference proteome</keyword>
<dbReference type="Pfam" id="PF13306">
    <property type="entry name" value="LRR_5"/>
    <property type="match status" value="1"/>
</dbReference>
<dbReference type="EMBL" id="DS113701">
    <property type="protein sequence ID" value="EAX97779.1"/>
    <property type="molecule type" value="Genomic_DNA"/>
</dbReference>
<organism evidence="1 2">
    <name type="scientific">Trichomonas vaginalis (strain ATCC PRA-98 / G3)</name>
    <dbReference type="NCBI Taxonomy" id="412133"/>
    <lineage>
        <taxon>Eukaryota</taxon>
        <taxon>Metamonada</taxon>
        <taxon>Parabasalia</taxon>
        <taxon>Trichomonadida</taxon>
        <taxon>Trichomonadidae</taxon>
        <taxon>Trichomonas</taxon>
    </lineage>
</organism>
<dbReference type="KEGG" id="tva:4755564"/>
<evidence type="ECO:0000313" key="2">
    <source>
        <dbReference type="Proteomes" id="UP000001542"/>
    </source>
</evidence>
<sequence length="223" mass="25718">MTQIKFGIFNYLLNDENHEAVFGRINNTKVNDNSANKNAFNNTAFTSYDIVIPPTIFYNNSYYFVKRIGVCAFRFSMITSLRVGKFVEEIQYRSVDWCSYLKKIEFDRESALTKIDNSFAVNTTITKITIPSGVNIINQYIFDHVIKLKTVFYGGSGVNCKSDLNTSSISNIYVLPNFQNETFCNHFVTVMTEFPDEKTPSRINDIKCLHSFSYSYLFVFILL</sequence>
<dbReference type="AlphaFoldDB" id="A2FBE5"/>
<proteinExistence type="predicted"/>
<dbReference type="InterPro" id="IPR026906">
    <property type="entry name" value="LRR_5"/>
</dbReference>
<dbReference type="VEuPathDB" id="TrichDB:TVAG_235910"/>
<name>A2FBE5_TRIV3</name>
<dbReference type="RefSeq" id="XP_001310709.1">
    <property type="nucleotide sequence ID" value="XM_001310708.1"/>
</dbReference>
<reference evidence="1" key="1">
    <citation type="submission" date="2006-10" db="EMBL/GenBank/DDBJ databases">
        <authorList>
            <person name="Amadeo P."/>
            <person name="Zhao Q."/>
            <person name="Wortman J."/>
            <person name="Fraser-Liggett C."/>
            <person name="Carlton J."/>
        </authorList>
    </citation>
    <scope>NUCLEOTIDE SEQUENCE</scope>
    <source>
        <strain evidence="1">G3</strain>
    </source>
</reference>
<gene>
    <name evidence="1" type="ORF">TVAG_235910</name>
</gene>
<evidence type="ECO:0000313" key="1">
    <source>
        <dbReference type="EMBL" id="EAX97779.1"/>
    </source>
</evidence>
<dbReference type="InterPro" id="IPR032675">
    <property type="entry name" value="LRR_dom_sf"/>
</dbReference>
<reference evidence="1" key="2">
    <citation type="journal article" date="2007" name="Science">
        <title>Draft genome sequence of the sexually transmitted pathogen Trichomonas vaginalis.</title>
        <authorList>
            <person name="Carlton J.M."/>
            <person name="Hirt R.P."/>
            <person name="Silva J.C."/>
            <person name="Delcher A.L."/>
            <person name="Schatz M."/>
            <person name="Zhao Q."/>
            <person name="Wortman J.R."/>
            <person name="Bidwell S.L."/>
            <person name="Alsmark U.C.M."/>
            <person name="Besteiro S."/>
            <person name="Sicheritz-Ponten T."/>
            <person name="Noel C.J."/>
            <person name="Dacks J.B."/>
            <person name="Foster P.G."/>
            <person name="Simillion C."/>
            <person name="Van de Peer Y."/>
            <person name="Miranda-Saavedra D."/>
            <person name="Barton G.J."/>
            <person name="Westrop G.D."/>
            <person name="Mueller S."/>
            <person name="Dessi D."/>
            <person name="Fiori P.L."/>
            <person name="Ren Q."/>
            <person name="Paulsen I."/>
            <person name="Zhang H."/>
            <person name="Bastida-Corcuera F.D."/>
            <person name="Simoes-Barbosa A."/>
            <person name="Brown M.T."/>
            <person name="Hayes R.D."/>
            <person name="Mukherjee M."/>
            <person name="Okumura C.Y."/>
            <person name="Schneider R."/>
            <person name="Smith A.J."/>
            <person name="Vanacova S."/>
            <person name="Villalvazo M."/>
            <person name="Haas B.J."/>
            <person name="Pertea M."/>
            <person name="Feldblyum T.V."/>
            <person name="Utterback T.R."/>
            <person name="Shu C.L."/>
            <person name="Osoegawa K."/>
            <person name="de Jong P.J."/>
            <person name="Hrdy I."/>
            <person name="Horvathova L."/>
            <person name="Zubacova Z."/>
            <person name="Dolezal P."/>
            <person name="Malik S.B."/>
            <person name="Logsdon J.M. Jr."/>
            <person name="Henze K."/>
            <person name="Gupta A."/>
            <person name="Wang C.C."/>
            <person name="Dunne R.L."/>
            <person name="Upcroft J.A."/>
            <person name="Upcroft P."/>
            <person name="White O."/>
            <person name="Salzberg S.L."/>
            <person name="Tang P."/>
            <person name="Chiu C.-H."/>
            <person name="Lee Y.-S."/>
            <person name="Embley T.M."/>
            <person name="Coombs G.H."/>
            <person name="Mottram J.C."/>
            <person name="Tachezy J."/>
            <person name="Fraser-Liggett C.M."/>
            <person name="Johnson P.J."/>
        </authorList>
    </citation>
    <scope>NUCLEOTIDE SEQUENCE [LARGE SCALE GENOMIC DNA]</scope>
    <source>
        <strain evidence="1">G3</strain>
    </source>
</reference>
<protein>
    <submittedName>
        <fullName evidence="1">Uncharacterized protein</fullName>
    </submittedName>
</protein>
<accession>A2FBE5</accession>
<dbReference type="VEuPathDB" id="TrichDB:TVAGG3_0837480"/>
<dbReference type="InParanoid" id="A2FBE5"/>
<dbReference type="Gene3D" id="3.80.10.10">
    <property type="entry name" value="Ribonuclease Inhibitor"/>
    <property type="match status" value="1"/>
</dbReference>